<dbReference type="Gene3D" id="3.90.25.10">
    <property type="entry name" value="UDP-galactose 4-epimerase, domain 1"/>
    <property type="match status" value="1"/>
</dbReference>
<dbReference type="EMBL" id="JAPZBS010000001">
    <property type="protein sequence ID" value="KAJ5389870.1"/>
    <property type="molecule type" value="Genomic_DNA"/>
</dbReference>
<dbReference type="AlphaFoldDB" id="A0A9X0B6F6"/>
<dbReference type="RefSeq" id="XP_056560598.1">
    <property type="nucleotide sequence ID" value="XM_056693869.1"/>
</dbReference>
<dbReference type="Proteomes" id="UP001147782">
    <property type="component" value="Unassembled WGS sequence"/>
</dbReference>
<organism evidence="4 5">
    <name type="scientific">Penicillium cataractarum</name>
    <dbReference type="NCBI Taxonomy" id="2100454"/>
    <lineage>
        <taxon>Eukaryota</taxon>
        <taxon>Fungi</taxon>
        <taxon>Dikarya</taxon>
        <taxon>Ascomycota</taxon>
        <taxon>Pezizomycotina</taxon>
        <taxon>Eurotiomycetes</taxon>
        <taxon>Eurotiomycetidae</taxon>
        <taxon>Eurotiales</taxon>
        <taxon>Aspergillaceae</taxon>
        <taxon>Penicillium</taxon>
    </lineage>
</organism>
<evidence type="ECO:0000313" key="4">
    <source>
        <dbReference type="EMBL" id="KAJ5389870.1"/>
    </source>
</evidence>
<dbReference type="PANTHER" id="PTHR42748">
    <property type="entry name" value="NITROGEN METABOLITE REPRESSION PROTEIN NMRA FAMILY MEMBER"/>
    <property type="match status" value="1"/>
</dbReference>
<evidence type="ECO:0000256" key="2">
    <source>
        <dbReference type="ARBA" id="ARBA00022857"/>
    </source>
</evidence>
<gene>
    <name evidence="4" type="ORF">N7496_000938</name>
</gene>
<dbReference type="Gene3D" id="3.40.50.720">
    <property type="entry name" value="NAD(P)-binding Rossmann-like Domain"/>
    <property type="match status" value="1"/>
</dbReference>
<reference evidence="4" key="2">
    <citation type="journal article" date="2023" name="IMA Fungus">
        <title>Comparative genomic study of the Penicillium genus elucidates a diverse pangenome and 15 lateral gene transfer events.</title>
        <authorList>
            <person name="Petersen C."/>
            <person name="Sorensen T."/>
            <person name="Nielsen M.R."/>
            <person name="Sondergaard T.E."/>
            <person name="Sorensen J.L."/>
            <person name="Fitzpatrick D.A."/>
            <person name="Frisvad J.C."/>
            <person name="Nielsen K.L."/>
        </authorList>
    </citation>
    <scope>NUCLEOTIDE SEQUENCE</scope>
    <source>
        <strain evidence="4">IBT 29864</strain>
    </source>
</reference>
<dbReference type="OrthoDB" id="300709at2759"/>
<dbReference type="Pfam" id="PF05368">
    <property type="entry name" value="NmrA"/>
    <property type="match status" value="1"/>
</dbReference>
<reference evidence="4" key="1">
    <citation type="submission" date="2022-11" db="EMBL/GenBank/DDBJ databases">
        <authorList>
            <person name="Petersen C."/>
        </authorList>
    </citation>
    <scope>NUCLEOTIDE SEQUENCE</scope>
    <source>
        <strain evidence="4">IBT 29864</strain>
    </source>
</reference>
<dbReference type="SUPFAM" id="SSF51735">
    <property type="entry name" value="NAD(P)-binding Rossmann-fold domains"/>
    <property type="match status" value="1"/>
</dbReference>
<dbReference type="InterPro" id="IPR036291">
    <property type="entry name" value="NAD(P)-bd_dom_sf"/>
</dbReference>
<protein>
    <recommendedName>
        <fullName evidence="3">NmrA-like domain-containing protein</fullName>
    </recommendedName>
</protein>
<keyword evidence="2" id="KW-0521">NADP</keyword>
<dbReference type="GO" id="GO:0005634">
    <property type="term" value="C:nucleus"/>
    <property type="evidence" value="ECO:0007669"/>
    <property type="project" value="TreeGrafter"/>
</dbReference>
<comment type="caution">
    <text evidence="4">The sequence shown here is derived from an EMBL/GenBank/DDBJ whole genome shotgun (WGS) entry which is preliminary data.</text>
</comment>
<dbReference type="InterPro" id="IPR008030">
    <property type="entry name" value="NmrA-like"/>
</dbReference>
<feature type="domain" description="NmrA-like" evidence="3">
    <location>
        <begin position="4"/>
        <end position="252"/>
    </location>
</feature>
<evidence type="ECO:0000313" key="5">
    <source>
        <dbReference type="Proteomes" id="UP001147782"/>
    </source>
</evidence>
<proteinExistence type="inferred from homology"/>
<dbReference type="GeneID" id="81433046"/>
<sequence length="346" mass="38630">MENRKLILVIGGTGAQGSPVVKALSESGRYGVRLLTRNSASGQATKLAALPNVTLLQGSQDNQKDLHAAFTGVYGAWVNLDGFTIGEKSELFYSVRAYEIARHHGVKHYIFANTDYALRKAGWDERYHWGHNDAKGRIGDLILSHGQATMKTSLLTTGPYMDMLFDGMFVPEEQADGSFVWENPAADGKIPLIALDDVGAYSLWIFDNPSESAGLDLEVATDQVSFTEIAATFTRVTGKQGIHRRVPLEGYLVKAEPYPGAYSNWAISPDVPRDESFMTWRENFAAWWRYWSEGKGATRNMALLDRIHSSRIPSLEAWMRAKNYDGRPRSVLKNLHELRERGVTND</sequence>
<accession>A0A9X0B6F6</accession>
<comment type="similarity">
    <text evidence="1">Belongs to the NmrA-type oxidoreductase family.</text>
</comment>
<evidence type="ECO:0000256" key="1">
    <source>
        <dbReference type="ARBA" id="ARBA00006328"/>
    </source>
</evidence>
<keyword evidence="5" id="KW-1185">Reference proteome</keyword>
<name>A0A9X0B6F6_9EURO</name>
<dbReference type="PANTHER" id="PTHR42748:SF14">
    <property type="entry name" value="SNOAL-LIKE DOMAIN-CONTAINING PROTEIN"/>
    <property type="match status" value="1"/>
</dbReference>
<dbReference type="InterPro" id="IPR051164">
    <property type="entry name" value="NmrA-like_oxidored"/>
</dbReference>
<evidence type="ECO:0000259" key="3">
    <source>
        <dbReference type="Pfam" id="PF05368"/>
    </source>
</evidence>